<keyword evidence="3 9" id="KW-0031">Aminopeptidase</keyword>
<dbReference type="GO" id="GO:0008237">
    <property type="term" value="F:metallopeptidase activity"/>
    <property type="evidence" value="ECO:0007669"/>
    <property type="project" value="UniProtKB-KW"/>
</dbReference>
<evidence type="ECO:0000256" key="1">
    <source>
        <dbReference type="ARBA" id="ARBA00001947"/>
    </source>
</evidence>
<keyword evidence="7 9" id="KW-0862">Zinc</keyword>
<keyword evidence="12" id="KW-1185">Reference proteome</keyword>
<dbReference type="SUPFAM" id="SSF101821">
    <property type="entry name" value="Aminopeptidase/glucanase lid domain"/>
    <property type="match status" value="1"/>
</dbReference>
<protein>
    <recommendedName>
        <fullName evidence="10">M18 family aminopeptidase</fullName>
        <ecNumber evidence="10">3.4.11.-</ecNumber>
    </recommendedName>
</protein>
<dbReference type="PRINTS" id="PR00932">
    <property type="entry name" value="AMINO1PTASE"/>
</dbReference>
<evidence type="ECO:0000313" key="12">
    <source>
        <dbReference type="Proteomes" id="UP000291469"/>
    </source>
</evidence>
<comment type="cofactor">
    <cofactor evidence="1 10">
        <name>Zn(2+)</name>
        <dbReference type="ChEBI" id="CHEBI:29105"/>
    </cofactor>
</comment>
<dbReference type="InterPro" id="IPR001948">
    <property type="entry name" value="Peptidase_M18"/>
</dbReference>
<dbReference type="CDD" id="cd05658">
    <property type="entry name" value="M18_DAP"/>
    <property type="match status" value="1"/>
</dbReference>
<dbReference type="Pfam" id="PF02127">
    <property type="entry name" value="Peptidase_M18"/>
    <property type="match status" value="1"/>
</dbReference>
<dbReference type="SUPFAM" id="SSF53187">
    <property type="entry name" value="Zn-dependent exopeptidases"/>
    <property type="match status" value="1"/>
</dbReference>
<dbReference type="KEGG" id="erz:ER308_07535"/>
<dbReference type="Gene3D" id="3.40.630.10">
    <property type="entry name" value="Zn peptidases"/>
    <property type="match status" value="1"/>
</dbReference>
<dbReference type="EC" id="3.4.11.-" evidence="10"/>
<dbReference type="GO" id="GO:0005737">
    <property type="term" value="C:cytoplasm"/>
    <property type="evidence" value="ECO:0007669"/>
    <property type="project" value="UniProtKB-ARBA"/>
</dbReference>
<name>A0A411YE88_9ACTN</name>
<comment type="similarity">
    <text evidence="2 9">Belongs to the peptidase M18 family.</text>
</comment>
<dbReference type="AlphaFoldDB" id="A0A411YE88"/>
<evidence type="ECO:0000256" key="4">
    <source>
        <dbReference type="ARBA" id="ARBA00022670"/>
    </source>
</evidence>
<dbReference type="GO" id="GO:0006508">
    <property type="term" value="P:proteolysis"/>
    <property type="evidence" value="ECO:0007669"/>
    <property type="project" value="UniProtKB-KW"/>
</dbReference>
<gene>
    <name evidence="11" type="ORF">ER308_07535</name>
</gene>
<evidence type="ECO:0000256" key="7">
    <source>
        <dbReference type="ARBA" id="ARBA00022833"/>
    </source>
</evidence>
<evidence type="ECO:0000256" key="6">
    <source>
        <dbReference type="ARBA" id="ARBA00022801"/>
    </source>
</evidence>
<dbReference type="NCBIfam" id="NF002759">
    <property type="entry name" value="PRK02813.1"/>
    <property type="match status" value="1"/>
</dbReference>
<sequence length="440" mass="46076">MSDHETHIDFARDLLAFVDAGPSPFHVVGEMARRLEAAGFTELDEAADWSLRAGDRRYVVRDGGSIVAFRVGSAAPADGGFRLVGAHTDSPALKLRPHPEVSRHGYRLAGCEPYGGLLLHTWFDRDLTLAGRVAVRAGDGAVRLERVHLPGAPLRIPSLAIHLDRSVRTDGFKPDPQQHVVPVHGPDGDGCDALLDLIAEAADVARTDLLGWDLVTADTQPAAFGDGPSIRAPRLDNLASCHAGVQALLEAEVGPATAALVANDHEEVGSGSAEGARGSFLGDVLARIVAATGEEPAVGLPRAMSRSLLVSSDTAHAVHPNYADRHEPEHRPRLGGGPAIKDHAGQAYASDAATASQFVAACAEVGVTPQRFASRADLPCGSTIGPLTATRLGLPTVDIGAPILSMHSVREQADARDIVPTVASLRAHLSGAGRIERGKT</sequence>
<dbReference type="InterPro" id="IPR023358">
    <property type="entry name" value="Peptidase_M18_dom2"/>
</dbReference>
<evidence type="ECO:0000256" key="2">
    <source>
        <dbReference type="ARBA" id="ARBA00008290"/>
    </source>
</evidence>
<dbReference type="EMBL" id="CP036402">
    <property type="protein sequence ID" value="QBI19417.1"/>
    <property type="molecule type" value="Genomic_DNA"/>
</dbReference>
<keyword evidence="5 9" id="KW-0479">Metal-binding</keyword>
<dbReference type="PANTHER" id="PTHR28570:SF3">
    <property type="entry name" value="ASPARTYL AMINOPEPTIDASE"/>
    <property type="match status" value="1"/>
</dbReference>
<evidence type="ECO:0000313" key="11">
    <source>
        <dbReference type="EMBL" id="QBI19417.1"/>
    </source>
</evidence>
<keyword evidence="4 9" id="KW-0645">Protease</keyword>
<dbReference type="GO" id="GO:0004177">
    <property type="term" value="F:aminopeptidase activity"/>
    <property type="evidence" value="ECO:0007669"/>
    <property type="project" value="UniProtKB-KW"/>
</dbReference>
<dbReference type="Proteomes" id="UP000291469">
    <property type="component" value="Chromosome"/>
</dbReference>
<dbReference type="RefSeq" id="WP_131154414.1">
    <property type="nucleotide sequence ID" value="NZ_CP036402.1"/>
</dbReference>
<evidence type="ECO:0000256" key="3">
    <source>
        <dbReference type="ARBA" id="ARBA00022438"/>
    </source>
</evidence>
<evidence type="ECO:0000256" key="9">
    <source>
        <dbReference type="RuleBase" id="RU004386"/>
    </source>
</evidence>
<reference evidence="11 12" key="1">
    <citation type="submission" date="2019-01" db="EMBL/GenBank/DDBJ databases">
        <title>Egibacter rhizosphaerae EGI 80759T.</title>
        <authorList>
            <person name="Chen D.-D."/>
            <person name="Tian Y."/>
            <person name="Jiao J.-Y."/>
            <person name="Zhang X.-T."/>
            <person name="Zhang Y.-G."/>
            <person name="Zhang Y."/>
            <person name="Xiao M."/>
            <person name="Shu W.-S."/>
            <person name="Li W.-J."/>
        </authorList>
    </citation>
    <scope>NUCLEOTIDE SEQUENCE [LARGE SCALE GENOMIC DNA]</scope>
    <source>
        <strain evidence="11 12">EGI 80759</strain>
    </source>
</reference>
<keyword evidence="8 9" id="KW-0482">Metalloprotease</keyword>
<evidence type="ECO:0000256" key="5">
    <source>
        <dbReference type="ARBA" id="ARBA00022723"/>
    </source>
</evidence>
<dbReference type="Gene3D" id="2.30.250.10">
    <property type="entry name" value="Aminopeptidase i, Domain 2"/>
    <property type="match status" value="1"/>
</dbReference>
<evidence type="ECO:0000256" key="8">
    <source>
        <dbReference type="ARBA" id="ARBA00023049"/>
    </source>
</evidence>
<accession>A0A411YE88</accession>
<keyword evidence="6 9" id="KW-0378">Hydrolase</keyword>
<proteinExistence type="inferred from homology"/>
<dbReference type="PANTHER" id="PTHR28570">
    <property type="entry name" value="ASPARTYL AMINOPEPTIDASE"/>
    <property type="match status" value="1"/>
</dbReference>
<evidence type="ECO:0000256" key="10">
    <source>
        <dbReference type="RuleBase" id="RU004387"/>
    </source>
</evidence>
<dbReference type="OrthoDB" id="5288740at2"/>
<organism evidence="11 12">
    <name type="scientific">Egibacter rhizosphaerae</name>
    <dbReference type="NCBI Taxonomy" id="1670831"/>
    <lineage>
        <taxon>Bacteria</taxon>
        <taxon>Bacillati</taxon>
        <taxon>Actinomycetota</taxon>
        <taxon>Nitriliruptoria</taxon>
        <taxon>Egibacterales</taxon>
        <taxon>Egibacteraceae</taxon>
        <taxon>Egibacter</taxon>
    </lineage>
</organism>
<dbReference type="GO" id="GO:0008270">
    <property type="term" value="F:zinc ion binding"/>
    <property type="evidence" value="ECO:0007669"/>
    <property type="project" value="InterPro"/>
</dbReference>